<dbReference type="CDD" id="cd00446">
    <property type="entry name" value="GrpE"/>
    <property type="match status" value="1"/>
</dbReference>
<evidence type="ECO:0000256" key="2">
    <source>
        <dbReference type="ARBA" id="ARBA00023186"/>
    </source>
</evidence>
<comment type="subcellular location">
    <subcellularLocation>
        <location evidence="3">Cytoplasm</location>
    </subcellularLocation>
</comment>
<reference evidence="7 8" key="1">
    <citation type="journal article" date="2023" name="Microbiol. Resour. Announc.">
        <title>Complete Genome of 'Candidatus Phytoplasma rubi' RS, a Phytopathogenic Bacterium Associated with Rubus Stunt Disease.</title>
        <authorList>
            <person name="Duckeck D."/>
            <person name="Zubert C."/>
            <person name="Bohm J.W."/>
            <person name="Carminati G."/>
            <person name="Schneider B."/>
            <person name="Kube M."/>
        </authorList>
    </citation>
    <scope>NUCLEOTIDE SEQUENCE [LARGE SCALE GENOMIC DNA]</scope>
    <source>
        <strain evidence="7 8">RS</strain>
    </source>
</reference>
<organism evidence="7 8">
    <name type="scientific">Candidatus Phytoplasma rubi</name>
    <dbReference type="NCBI Taxonomy" id="399025"/>
    <lineage>
        <taxon>Bacteria</taxon>
        <taxon>Bacillati</taxon>
        <taxon>Mycoplasmatota</taxon>
        <taxon>Mollicutes</taxon>
        <taxon>Acholeplasmatales</taxon>
        <taxon>Acholeplasmataceae</taxon>
        <taxon>Candidatus Phytoplasma</taxon>
        <taxon>16SrV (Elm yellows group)</taxon>
    </lineage>
</organism>
<name>A0ABY7BSU8_9MOLU</name>
<protein>
    <recommendedName>
        <fullName evidence="3 4">Protein GrpE</fullName>
    </recommendedName>
    <alternativeName>
        <fullName evidence="3">HSP-70 cofactor</fullName>
    </alternativeName>
</protein>
<dbReference type="PROSITE" id="PS01071">
    <property type="entry name" value="GRPE"/>
    <property type="match status" value="1"/>
</dbReference>
<keyword evidence="3 4" id="KW-0346">Stress response</keyword>
<dbReference type="InterPro" id="IPR013805">
    <property type="entry name" value="GrpE_CC"/>
</dbReference>
<dbReference type="HAMAP" id="MF_01151">
    <property type="entry name" value="GrpE"/>
    <property type="match status" value="1"/>
</dbReference>
<evidence type="ECO:0000256" key="5">
    <source>
        <dbReference type="RuleBase" id="RU004478"/>
    </source>
</evidence>
<accession>A0ABY7BSU8</accession>
<keyword evidence="6" id="KW-0175">Coiled coil</keyword>
<dbReference type="PANTHER" id="PTHR21237">
    <property type="entry name" value="GRPE PROTEIN"/>
    <property type="match status" value="1"/>
</dbReference>
<gene>
    <name evidence="3" type="primary">grpE</name>
    <name evidence="7" type="ORF">RS022_00540</name>
</gene>
<keyword evidence="2 3" id="KW-0143">Chaperone</keyword>
<keyword evidence="3" id="KW-0963">Cytoplasm</keyword>
<dbReference type="Proteomes" id="UP001164727">
    <property type="component" value="Chromosome"/>
</dbReference>
<dbReference type="EMBL" id="CP114006">
    <property type="protein sequence ID" value="WAN63065.1"/>
    <property type="molecule type" value="Genomic_DNA"/>
</dbReference>
<dbReference type="Pfam" id="PF01025">
    <property type="entry name" value="GrpE"/>
    <property type="match status" value="1"/>
</dbReference>
<dbReference type="InterPro" id="IPR009012">
    <property type="entry name" value="GrpE_head"/>
</dbReference>
<dbReference type="SUPFAM" id="SSF51064">
    <property type="entry name" value="Head domain of nucleotide exchange factor GrpE"/>
    <property type="match status" value="1"/>
</dbReference>
<evidence type="ECO:0000313" key="8">
    <source>
        <dbReference type="Proteomes" id="UP001164727"/>
    </source>
</evidence>
<evidence type="ECO:0000313" key="7">
    <source>
        <dbReference type="EMBL" id="WAN63065.1"/>
    </source>
</evidence>
<comment type="subunit">
    <text evidence="3">Homodimer.</text>
</comment>
<feature type="coiled-coil region" evidence="6">
    <location>
        <begin position="167"/>
        <end position="201"/>
    </location>
</feature>
<comment type="similarity">
    <text evidence="1 3 5">Belongs to the GrpE family.</text>
</comment>
<dbReference type="Gene3D" id="3.90.20.20">
    <property type="match status" value="1"/>
</dbReference>
<evidence type="ECO:0000256" key="3">
    <source>
        <dbReference type="HAMAP-Rule" id="MF_01151"/>
    </source>
</evidence>
<dbReference type="PANTHER" id="PTHR21237:SF23">
    <property type="entry name" value="GRPE PROTEIN HOMOLOG, MITOCHONDRIAL"/>
    <property type="match status" value="1"/>
</dbReference>
<comment type="function">
    <text evidence="3 4">Participates actively in the response to hyperosmotic and heat shock by preventing the aggregation of stress-denatured proteins, in association with DnaK and GrpE. It is the nucleotide exchange factor for DnaK and may function as a thermosensor. Unfolded proteins bind initially to DnaJ; upon interaction with the DnaJ-bound protein, DnaK hydrolyzes its bound ATP, resulting in the formation of a stable complex. GrpE releases ADP from DnaK; ATP binding to DnaK triggers the release of the substrate protein, thus completing the reaction cycle. Several rounds of ATP-dependent interactions between DnaJ, DnaK and GrpE are required for fully efficient folding.</text>
</comment>
<dbReference type="Gene3D" id="2.30.22.10">
    <property type="entry name" value="Head domain of nucleotide exchange factor GrpE"/>
    <property type="match status" value="1"/>
</dbReference>
<dbReference type="RefSeq" id="WP_268849918.1">
    <property type="nucleotide sequence ID" value="NZ_CP114006.1"/>
</dbReference>
<keyword evidence="8" id="KW-1185">Reference proteome</keyword>
<dbReference type="InterPro" id="IPR000740">
    <property type="entry name" value="GrpE"/>
</dbReference>
<dbReference type="PRINTS" id="PR00773">
    <property type="entry name" value="GRPEPROTEIN"/>
</dbReference>
<proteinExistence type="inferred from homology"/>
<evidence type="ECO:0000256" key="6">
    <source>
        <dbReference type="SAM" id="Coils"/>
    </source>
</evidence>
<evidence type="ECO:0000256" key="1">
    <source>
        <dbReference type="ARBA" id="ARBA00009054"/>
    </source>
</evidence>
<evidence type="ECO:0000256" key="4">
    <source>
        <dbReference type="RuleBase" id="RU000639"/>
    </source>
</evidence>
<sequence>MNEKKDKNCQNCSCDKTKENENIKNFAQEICQEYTCEKGECQTNNCPKGTCEQENGQKGNCPKGNCAQEICQEDTCEKGECQTNNCPKGTCEQENGQKGNCPKGNCAQGSCQEDTCDKGECQTNNCPKGTCEQEYSCENNFCCKDNNKCLFNKNKDDQKCTNDCFESVNNKEEIEKLKIEKKQLQENLLEITKKYDNEKLKYQADLDNFQKRIQKEKIHSLKYASMNLITEMLTPLEQLEKALEMTTEEPLLKNFLLGFKMIFKQTKDILKKDGVQEIKALGEKFNPEFHHAIEKISDKNKPNGINLAVIEKGFLYKDLVIKPAMVKINEWSDNSNENK</sequence>
<dbReference type="SUPFAM" id="SSF58014">
    <property type="entry name" value="Coiled-coil domain of nucleotide exchange factor GrpE"/>
    <property type="match status" value="1"/>
</dbReference>